<dbReference type="InterPro" id="IPR003959">
    <property type="entry name" value="ATPase_AAA_core"/>
</dbReference>
<feature type="region of interest" description="Disordered" evidence="18">
    <location>
        <begin position="62"/>
        <end position="85"/>
    </location>
</feature>
<dbReference type="Pfam" id="PF00004">
    <property type="entry name" value="AAA"/>
    <property type="match status" value="1"/>
</dbReference>
<name>I3K930_ORENI</name>
<feature type="region of interest" description="Disordered" evidence="18">
    <location>
        <begin position="1"/>
        <end position="23"/>
    </location>
</feature>
<dbReference type="CDD" id="cd19517">
    <property type="entry name" value="RecA-like_Yta7-like"/>
    <property type="match status" value="1"/>
</dbReference>
<feature type="region of interest" description="Disordered" evidence="18">
    <location>
        <begin position="907"/>
        <end position="927"/>
    </location>
</feature>
<keyword evidence="5" id="KW-0547">Nucleotide-binding</keyword>
<dbReference type="eggNOG" id="KOG0732">
    <property type="taxonomic scope" value="Eukaryota"/>
</dbReference>
<keyword evidence="13" id="KW-0804">Transcription</keyword>
<dbReference type="SUPFAM" id="SSF52540">
    <property type="entry name" value="P-loop containing nucleoside triphosphate hydrolases"/>
    <property type="match status" value="2"/>
</dbReference>
<dbReference type="PRINTS" id="PR00503">
    <property type="entry name" value="BROMODOMAIN"/>
</dbReference>
<dbReference type="Proteomes" id="UP000005207">
    <property type="component" value="Linkage group LG22"/>
</dbReference>
<reference evidence="21" key="1">
    <citation type="submission" date="2012-01" db="EMBL/GenBank/DDBJ databases">
        <title>The Genome Sequence of Oreochromis niloticus (Nile Tilapia).</title>
        <authorList>
            <consortium name="Broad Institute Genome Assembly Team"/>
            <consortium name="Broad Institute Sequencing Platform"/>
            <person name="Di Palma F."/>
            <person name="Johnson J."/>
            <person name="Lander E.S."/>
            <person name="Lindblad-Toh K."/>
        </authorList>
    </citation>
    <scope>NUCLEOTIDE SEQUENCE [LARGE SCALE GENOMIC DNA]</scope>
</reference>
<dbReference type="PROSITE" id="PS00674">
    <property type="entry name" value="AAA"/>
    <property type="match status" value="1"/>
</dbReference>
<dbReference type="InterPro" id="IPR003960">
    <property type="entry name" value="ATPase_AAA_CS"/>
</dbReference>
<dbReference type="GO" id="GO:0005524">
    <property type="term" value="F:ATP binding"/>
    <property type="evidence" value="ECO:0007669"/>
    <property type="project" value="UniProtKB-KW"/>
</dbReference>
<dbReference type="Ensembl" id="ENSONIT00000017640.2">
    <property type="protein sequence ID" value="ENSONIP00000017625.2"/>
    <property type="gene ID" value="ENSONIG00000014021.2"/>
</dbReference>
<dbReference type="Gene3D" id="1.10.8.60">
    <property type="match status" value="2"/>
</dbReference>
<keyword evidence="12" id="KW-0010">Activator</keyword>
<feature type="compositionally biased region" description="Low complexity" evidence="18">
    <location>
        <begin position="907"/>
        <end position="926"/>
    </location>
</feature>
<keyword evidence="11 17" id="KW-0103">Bromodomain</keyword>
<dbReference type="InterPro" id="IPR003593">
    <property type="entry name" value="AAA+_ATPase"/>
</dbReference>
<feature type="compositionally biased region" description="Low complexity" evidence="18">
    <location>
        <begin position="874"/>
        <end position="884"/>
    </location>
</feature>
<evidence type="ECO:0000256" key="1">
    <source>
        <dbReference type="ARBA" id="ARBA00004123"/>
    </source>
</evidence>
<evidence type="ECO:0000256" key="14">
    <source>
        <dbReference type="ARBA" id="ARBA00023242"/>
    </source>
</evidence>
<dbReference type="SMART" id="SM00297">
    <property type="entry name" value="BROMO"/>
    <property type="match status" value="1"/>
</dbReference>
<reference evidence="20" key="3">
    <citation type="submission" date="2025-09" db="UniProtKB">
        <authorList>
            <consortium name="Ensembl"/>
        </authorList>
    </citation>
    <scope>IDENTIFICATION</scope>
</reference>
<feature type="region of interest" description="Disordered" evidence="18">
    <location>
        <begin position="828"/>
        <end position="884"/>
    </location>
</feature>
<evidence type="ECO:0000256" key="13">
    <source>
        <dbReference type="ARBA" id="ARBA00023163"/>
    </source>
</evidence>
<keyword evidence="14" id="KW-0539">Nucleus</keyword>
<protein>
    <recommendedName>
        <fullName evidence="16">ATPase family AAA domain-containing protein 2</fullName>
    </recommendedName>
</protein>
<feature type="compositionally biased region" description="Acidic residues" evidence="18">
    <location>
        <begin position="69"/>
        <end position="79"/>
    </location>
</feature>
<dbReference type="GO" id="GO:0016887">
    <property type="term" value="F:ATP hydrolysis activity"/>
    <property type="evidence" value="ECO:0007669"/>
    <property type="project" value="InterPro"/>
</dbReference>
<evidence type="ECO:0000256" key="17">
    <source>
        <dbReference type="PROSITE-ProRule" id="PRU00035"/>
    </source>
</evidence>
<dbReference type="PROSITE" id="PS50014">
    <property type="entry name" value="BROMODOMAIN_2"/>
    <property type="match status" value="1"/>
</dbReference>
<dbReference type="FunFam" id="1.20.920.10:FF:000021">
    <property type="entry name" value="ATPase family AAA domain-containing protein 2"/>
    <property type="match status" value="1"/>
</dbReference>
<dbReference type="PANTHER" id="PTHR23069:SF4">
    <property type="entry name" value="ATPASE FAMILY AAA DOMAIN-CONTAINING PROTEIN 2"/>
    <property type="match status" value="1"/>
</dbReference>
<keyword evidence="9" id="KW-0805">Transcription regulation</keyword>
<reference evidence="20" key="2">
    <citation type="submission" date="2025-08" db="UniProtKB">
        <authorList>
            <consortium name="Ensembl"/>
        </authorList>
    </citation>
    <scope>IDENTIFICATION</scope>
</reference>
<dbReference type="CDD" id="cd05528">
    <property type="entry name" value="Bromo_AAA"/>
    <property type="match status" value="1"/>
</dbReference>
<dbReference type="InterPro" id="IPR045199">
    <property type="entry name" value="ATAD2-like"/>
</dbReference>
<evidence type="ECO:0000256" key="12">
    <source>
        <dbReference type="ARBA" id="ARBA00023159"/>
    </source>
</evidence>
<feature type="compositionally biased region" description="Basic residues" evidence="18">
    <location>
        <begin position="841"/>
        <end position="854"/>
    </location>
</feature>
<dbReference type="InterPro" id="IPR027417">
    <property type="entry name" value="P-loop_NTPase"/>
</dbReference>
<dbReference type="PROSITE" id="PS00633">
    <property type="entry name" value="BROMODOMAIN_1"/>
    <property type="match status" value="1"/>
</dbReference>
<keyword evidence="8" id="KW-0832">Ubl conjugation</keyword>
<keyword evidence="7" id="KW-0067">ATP-binding</keyword>
<dbReference type="InterPro" id="IPR018359">
    <property type="entry name" value="Bromodomain_CS"/>
</dbReference>
<evidence type="ECO:0000313" key="21">
    <source>
        <dbReference type="Proteomes" id="UP000005207"/>
    </source>
</evidence>
<dbReference type="SUPFAM" id="SSF47370">
    <property type="entry name" value="Bromodomain"/>
    <property type="match status" value="1"/>
</dbReference>
<keyword evidence="4" id="KW-0597">Phosphoprotein</keyword>
<dbReference type="OMA" id="NCETRAT"/>
<evidence type="ECO:0000259" key="19">
    <source>
        <dbReference type="PROSITE" id="PS50014"/>
    </source>
</evidence>
<dbReference type="FunFam" id="3.40.50.300:FF:000061">
    <property type="entry name" value="ATPase family, AAA domain-containing 2"/>
    <property type="match status" value="1"/>
</dbReference>
<accession>I3K930</accession>
<dbReference type="Gene3D" id="1.20.920.10">
    <property type="entry name" value="Bromodomain-like"/>
    <property type="match status" value="1"/>
</dbReference>
<proteinExistence type="inferred from homology"/>
<evidence type="ECO:0000256" key="15">
    <source>
        <dbReference type="ARBA" id="ARBA00049360"/>
    </source>
</evidence>
<evidence type="ECO:0000256" key="9">
    <source>
        <dbReference type="ARBA" id="ARBA00023015"/>
    </source>
</evidence>
<sequence length="998" mass="111243">MSLKMLQQHKHGPGVGDVKSPPSLQEKLRSYHHYQNFTCRILHLHPSHSGLFVSSCRPTKSAWSKQSDEDSDDEEEEEAPDRSETANLIGSSNHFLIHCPSSMLLNYLSLALSCLPLSLRTGNLLRTRNDKMAAGAGLADIDPMAIDQSVGFDSIGGLSGHISALKEMVVFPLLYPEVFDNFKIQPPRGCLFYGPPGTGKTLVARALANECSHGNRKVSFFMRKGADVLSKWVGESERQLRLLFEQAYQMRPSIIFFDEIDGLAPVRSSRQDQIHSSIVSTLLALMDGLDSRGEVVVIGATNRLDSIDPALRRPGRFDREFLFGLPDREARKDILKIHTRQWKPPPSEDFLDELSEKCVGYCGADIRAVCTEAALCALRRRYPQIYGTSQKLLLDVSSIAVSSCDFAAAMKKMSPASHRSAASPAKPLSPVVHPLLGSALQEILGALQRMFPHAEEGMKRKREPDLTSGILDDTLMFEEDEGPSISKPSKNKNFLHFFRSAVKQPTSHRPRIMLAGRPGAGQTSHLAPAILHALERFTVHSLDSAVLFGVSSTSPEEACAQVFCEAKRTSPSILYIPHIQQWWDTAGPALRASFLSLLGSIPSFSPILLLATCSVSFQQLDPEIQSLFREDYGEVCVLRVPTQQERTSFFQDLILNQAAEAPPSKRKTLSQAMEVLPLAPPPPPHKMSEQERLHLEEQEEDVLRELRLFLRNITERLSLDRRFKAFTKPVDIEEVPDYLMVIKKPMDLSTLLTNIDEHKYITIGEFMADADLIWKNALEYNPDSDPMDRNIRHRACALKDTVRAIIRDELDEDFERVCEEIRESRIHRGETQPDVHTSSSSRKKKRYRRPRKSKWSTGVIKKPKKKKEEPPVPSSSSSSFTSLSSMSSKFSSESSVEEVRAAGRRAVNGSAGAGSSSPSESSDAGAVGPAALCRHHLKPVSVFQELLRRTVAKTEGAEVEPLEKLYARLAQCIYRHRDDLIPCLSPCCLSDVALIKSR</sequence>
<dbReference type="InterPro" id="IPR001487">
    <property type="entry name" value="Bromodomain"/>
</dbReference>
<dbReference type="PANTHER" id="PTHR23069">
    <property type="entry name" value="AAA DOMAIN-CONTAINING"/>
    <property type="match status" value="1"/>
</dbReference>
<dbReference type="InterPro" id="IPR041569">
    <property type="entry name" value="AAA_lid_3"/>
</dbReference>
<keyword evidence="10" id="KW-0175">Coiled coil</keyword>
<dbReference type="Gene3D" id="3.40.50.300">
    <property type="entry name" value="P-loop containing nucleotide triphosphate hydrolases"/>
    <property type="match status" value="2"/>
</dbReference>
<dbReference type="InterPro" id="IPR036427">
    <property type="entry name" value="Bromodomain-like_sf"/>
</dbReference>
<dbReference type="GO" id="GO:0003682">
    <property type="term" value="F:chromatin binding"/>
    <property type="evidence" value="ECO:0007669"/>
    <property type="project" value="TreeGrafter"/>
</dbReference>
<dbReference type="FunFam" id="1.10.8.60:FF:000016">
    <property type="entry name" value="ATPase family AAA domain-containing protein 2B"/>
    <property type="match status" value="1"/>
</dbReference>
<dbReference type="GO" id="GO:0005654">
    <property type="term" value="C:nucleoplasm"/>
    <property type="evidence" value="ECO:0007669"/>
    <property type="project" value="UniProtKB-ARBA"/>
</dbReference>
<evidence type="ECO:0000256" key="7">
    <source>
        <dbReference type="ARBA" id="ARBA00022840"/>
    </source>
</evidence>
<dbReference type="InParanoid" id="I3K930"/>
<dbReference type="GO" id="GO:0006334">
    <property type="term" value="P:nucleosome assembly"/>
    <property type="evidence" value="ECO:0007669"/>
    <property type="project" value="TreeGrafter"/>
</dbReference>
<evidence type="ECO:0000256" key="16">
    <source>
        <dbReference type="ARBA" id="ARBA00071858"/>
    </source>
</evidence>
<evidence type="ECO:0000256" key="5">
    <source>
        <dbReference type="ARBA" id="ARBA00022741"/>
    </source>
</evidence>
<keyword evidence="6" id="KW-0378">Hydrolase</keyword>
<evidence type="ECO:0000256" key="2">
    <source>
        <dbReference type="ARBA" id="ARBA00006914"/>
    </source>
</evidence>
<evidence type="ECO:0000256" key="6">
    <source>
        <dbReference type="ARBA" id="ARBA00022801"/>
    </source>
</evidence>
<dbReference type="SMART" id="SM00382">
    <property type="entry name" value="AAA"/>
    <property type="match status" value="2"/>
</dbReference>
<feature type="domain" description="Bromo" evidence="19">
    <location>
        <begin position="726"/>
        <end position="788"/>
    </location>
</feature>
<evidence type="ECO:0000256" key="11">
    <source>
        <dbReference type="ARBA" id="ARBA00023117"/>
    </source>
</evidence>
<comment type="similarity">
    <text evidence="2">Belongs to the AAA ATPase family.</text>
</comment>
<evidence type="ECO:0000256" key="10">
    <source>
        <dbReference type="ARBA" id="ARBA00023054"/>
    </source>
</evidence>
<dbReference type="GO" id="GO:0045815">
    <property type="term" value="P:transcription initiation-coupled chromatin remodeling"/>
    <property type="evidence" value="ECO:0007669"/>
    <property type="project" value="TreeGrafter"/>
</dbReference>
<dbReference type="Pfam" id="PF00439">
    <property type="entry name" value="Bromodomain"/>
    <property type="match status" value="1"/>
</dbReference>
<dbReference type="GO" id="GO:0042393">
    <property type="term" value="F:histone binding"/>
    <property type="evidence" value="ECO:0007669"/>
    <property type="project" value="TreeGrafter"/>
</dbReference>
<evidence type="ECO:0000256" key="4">
    <source>
        <dbReference type="ARBA" id="ARBA00022553"/>
    </source>
</evidence>
<evidence type="ECO:0000256" key="8">
    <source>
        <dbReference type="ARBA" id="ARBA00022843"/>
    </source>
</evidence>
<keyword evidence="21" id="KW-1185">Reference proteome</keyword>
<organism evidence="20 21">
    <name type="scientific">Oreochromis niloticus</name>
    <name type="common">Nile tilapia</name>
    <name type="synonym">Tilapia nilotica</name>
    <dbReference type="NCBI Taxonomy" id="8128"/>
    <lineage>
        <taxon>Eukaryota</taxon>
        <taxon>Metazoa</taxon>
        <taxon>Chordata</taxon>
        <taxon>Craniata</taxon>
        <taxon>Vertebrata</taxon>
        <taxon>Euteleostomi</taxon>
        <taxon>Actinopterygii</taxon>
        <taxon>Neopterygii</taxon>
        <taxon>Teleostei</taxon>
        <taxon>Neoteleostei</taxon>
        <taxon>Acanthomorphata</taxon>
        <taxon>Ovalentaria</taxon>
        <taxon>Cichlomorphae</taxon>
        <taxon>Cichliformes</taxon>
        <taxon>Cichlidae</taxon>
        <taxon>African cichlids</taxon>
        <taxon>Pseudocrenilabrinae</taxon>
        <taxon>Oreochromini</taxon>
        <taxon>Oreochromis</taxon>
    </lineage>
</organism>
<dbReference type="AlphaFoldDB" id="I3K930"/>
<dbReference type="GO" id="GO:0006337">
    <property type="term" value="P:nucleosome disassembly"/>
    <property type="evidence" value="ECO:0007669"/>
    <property type="project" value="TreeGrafter"/>
</dbReference>
<dbReference type="GeneTree" id="ENSGT00550000074694"/>
<evidence type="ECO:0000256" key="18">
    <source>
        <dbReference type="SAM" id="MobiDB-lite"/>
    </source>
</evidence>
<keyword evidence="3" id="KW-1017">Isopeptide bond</keyword>
<dbReference type="FunFam" id="3.40.50.300:FF:000734">
    <property type="entry name" value="ATPase family, AAA domain containing 2"/>
    <property type="match status" value="1"/>
</dbReference>
<evidence type="ECO:0000313" key="20">
    <source>
        <dbReference type="Ensembl" id="ENSONIP00000017625.2"/>
    </source>
</evidence>
<evidence type="ECO:0000256" key="3">
    <source>
        <dbReference type="ARBA" id="ARBA00022499"/>
    </source>
</evidence>
<comment type="subcellular location">
    <subcellularLocation>
        <location evidence="1">Nucleus</location>
    </subcellularLocation>
</comment>
<dbReference type="Pfam" id="PF17862">
    <property type="entry name" value="AAA_lid_3"/>
    <property type="match status" value="1"/>
</dbReference>
<comment type="catalytic activity">
    <reaction evidence="15">
        <text>ATP + H2O = ADP + phosphate + H(+)</text>
        <dbReference type="Rhea" id="RHEA:13065"/>
        <dbReference type="ChEBI" id="CHEBI:15377"/>
        <dbReference type="ChEBI" id="CHEBI:15378"/>
        <dbReference type="ChEBI" id="CHEBI:30616"/>
        <dbReference type="ChEBI" id="CHEBI:43474"/>
        <dbReference type="ChEBI" id="CHEBI:456216"/>
    </reaction>
</comment>